<accession>A0A2I2KYW3</accession>
<dbReference type="AlphaFoldDB" id="A0A2I2KYW3"/>
<evidence type="ECO:0000313" key="4">
    <source>
        <dbReference type="Proteomes" id="UP000234331"/>
    </source>
</evidence>
<feature type="region of interest" description="Disordered" evidence="1">
    <location>
        <begin position="547"/>
        <end position="587"/>
    </location>
</feature>
<feature type="transmembrane region" description="Helical" evidence="2">
    <location>
        <begin position="79"/>
        <end position="101"/>
    </location>
</feature>
<dbReference type="Proteomes" id="UP000234331">
    <property type="component" value="Unassembled WGS sequence"/>
</dbReference>
<keyword evidence="2" id="KW-0472">Membrane</keyword>
<organism evidence="3 4">
    <name type="scientific">Frankia canadensis</name>
    <dbReference type="NCBI Taxonomy" id="1836972"/>
    <lineage>
        <taxon>Bacteria</taxon>
        <taxon>Bacillati</taxon>
        <taxon>Actinomycetota</taxon>
        <taxon>Actinomycetes</taxon>
        <taxon>Frankiales</taxon>
        <taxon>Frankiaceae</taxon>
        <taxon>Frankia</taxon>
    </lineage>
</organism>
<evidence type="ECO:0000313" key="3">
    <source>
        <dbReference type="EMBL" id="SNQ50855.1"/>
    </source>
</evidence>
<dbReference type="EMBL" id="FZMO01000501">
    <property type="protein sequence ID" value="SNQ50855.1"/>
    <property type="molecule type" value="Genomic_DNA"/>
</dbReference>
<reference evidence="3 4" key="1">
    <citation type="submission" date="2017-06" db="EMBL/GenBank/DDBJ databases">
        <authorList>
            <person name="Kim H.J."/>
            <person name="Triplett B.A."/>
        </authorList>
    </citation>
    <scope>NUCLEOTIDE SEQUENCE [LARGE SCALE GENOMIC DNA]</scope>
    <source>
        <strain evidence="3">FRACA_ARgP5</strain>
    </source>
</reference>
<evidence type="ECO:0000256" key="1">
    <source>
        <dbReference type="SAM" id="MobiDB-lite"/>
    </source>
</evidence>
<keyword evidence="4" id="KW-1185">Reference proteome</keyword>
<evidence type="ECO:0000256" key="2">
    <source>
        <dbReference type="SAM" id="Phobius"/>
    </source>
</evidence>
<proteinExistence type="predicted"/>
<name>A0A2I2KYW3_9ACTN</name>
<feature type="compositionally biased region" description="Low complexity" evidence="1">
    <location>
        <begin position="565"/>
        <end position="574"/>
    </location>
</feature>
<keyword evidence="2" id="KW-1133">Transmembrane helix</keyword>
<feature type="transmembrane region" description="Helical" evidence="2">
    <location>
        <begin position="113"/>
        <end position="136"/>
    </location>
</feature>
<sequence length="613" mass="66386">MSGRGEREERRSDMAAKTTSNARREFRVMLVRLAFFWLWWPALIFVWWVFVSVFLPGVGPVHLGLWRWLDAWYFVGSGWRWQFLGVGAVGTVLIVAVWWANAGAPSTRLATPAAILVVVGITLAVVSLVQFVRAVWDNDKDLARFYGARTTFVVPDPAHPPTAVSVLINDNARGDGKRCDLLGPHGSDVATCIRRGTFSMAGFEPRVGSRDGAIAVMSASSGNIANVRLRVSTLTYLNATKGRPAAWSAIRDGSGIDTPMYGVVEWRGGSERPTQCHFSGKYRIDRAFDGERSNSLPNLLNDRFPRLIFSADDAWGYCAGAEPIVVLPVQRQIHYHARTVAVPAGVVLVRGSSNGGVRLEHRTDVRPGTLPGPVYPDSLVDAQRAAAQWAGGREVRDRRMFGFAPTSSPVQLGNVDDYLLRRVADGRLYWVTPVRPRASDSQQFVAYETVPADTVTDGQLNPLDIAVLADDDPRIVNLDQLVAAATDYIAAANPGLISSGAKLVEFLPVRDDIWQSYVEINGRVVYRLTMSYANRIPTELVALNTPGASTSPTAGRPGAGPGPSPAAGQPGTSPTTACAGPPTSLSDSQLATCIQTWANELAHRHPLTTAPSP</sequence>
<feature type="transmembrane region" description="Helical" evidence="2">
    <location>
        <begin position="33"/>
        <end position="59"/>
    </location>
</feature>
<gene>
    <name evidence="3" type="ORF">FRACA_550010</name>
</gene>
<keyword evidence="2" id="KW-0812">Transmembrane</keyword>
<protein>
    <submittedName>
        <fullName evidence="3">Uncharacterized protein</fullName>
    </submittedName>
</protein>